<dbReference type="AlphaFoldDB" id="A0A6S7LT14"/>
<evidence type="ECO:0000313" key="1">
    <source>
        <dbReference type="EMBL" id="CAB4043602.1"/>
    </source>
</evidence>
<dbReference type="Proteomes" id="UP001152795">
    <property type="component" value="Unassembled WGS sequence"/>
</dbReference>
<gene>
    <name evidence="1" type="ORF">PACLA_8A029044</name>
</gene>
<reference evidence="1" key="1">
    <citation type="submission" date="2020-04" db="EMBL/GenBank/DDBJ databases">
        <authorList>
            <person name="Alioto T."/>
            <person name="Alioto T."/>
            <person name="Gomez Garrido J."/>
        </authorList>
    </citation>
    <scope>NUCLEOTIDE SEQUENCE</scope>
    <source>
        <strain evidence="1">A484AB</strain>
    </source>
</reference>
<organism evidence="1 2">
    <name type="scientific">Paramuricea clavata</name>
    <name type="common">Red gorgonian</name>
    <name type="synonym">Violescent sea-whip</name>
    <dbReference type="NCBI Taxonomy" id="317549"/>
    <lineage>
        <taxon>Eukaryota</taxon>
        <taxon>Metazoa</taxon>
        <taxon>Cnidaria</taxon>
        <taxon>Anthozoa</taxon>
        <taxon>Octocorallia</taxon>
        <taxon>Malacalcyonacea</taxon>
        <taxon>Plexauridae</taxon>
        <taxon>Paramuricea</taxon>
    </lineage>
</organism>
<comment type="caution">
    <text evidence="1">The sequence shown here is derived from an EMBL/GenBank/DDBJ whole genome shotgun (WGS) entry which is preliminary data.</text>
</comment>
<dbReference type="OrthoDB" id="6141491at2759"/>
<protein>
    <submittedName>
        <fullName evidence="1">Uncharacterized protein</fullName>
    </submittedName>
</protein>
<name>A0A6S7LT14_PARCT</name>
<proteinExistence type="predicted"/>
<feature type="non-terminal residue" evidence="1">
    <location>
        <position position="1"/>
    </location>
</feature>
<keyword evidence="2" id="KW-1185">Reference proteome</keyword>
<sequence length="275" mass="32020">MGILELCASKRATRSLFDALNDRILCKGFPISCEKIARDAKGYAVGITEEWHSGVIGTAPMLHLRSLNCKVLLQRNYNRTNSLLSAVKRNSTLSTNEKSNFVAKKRESYMSQDELKKKLQEEQNRRRNAERRLNYMKDKMENEMKSFTDEDHIDFLHMFQKVDQDTLNEDMKIFWEAQRKALEQKNLNGHRWHPKVIRLCLSIWNRSPEAYKELRESGVLVLPSGRLLRMYKNSCSQNPGLNESVGQWMRQESIKRRIGPEGREGGIILDEMAIQ</sequence>
<evidence type="ECO:0000313" key="2">
    <source>
        <dbReference type="Proteomes" id="UP001152795"/>
    </source>
</evidence>
<dbReference type="EMBL" id="CACRXK020032733">
    <property type="protein sequence ID" value="CAB4043602.1"/>
    <property type="molecule type" value="Genomic_DNA"/>
</dbReference>
<accession>A0A6S7LT14</accession>